<organism evidence="1">
    <name type="scientific">marine sediment metagenome</name>
    <dbReference type="NCBI Taxonomy" id="412755"/>
    <lineage>
        <taxon>unclassified sequences</taxon>
        <taxon>metagenomes</taxon>
        <taxon>ecological metagenomes</taxon>
    </lineage>
</organism>
<dbReference type="EMBL" id="LAZR01063603">
    <property type="protein sequence ID" value="KKK59192.1"/>
    <property type="molecule type" value="Genomic_DNA"/>
</dbReference>
<name>A0A0F8WQH4_9ZZZZ</name>
<proteinExistence type="predicted"/>
<reference evidence="1" key="1">
    <citation type="journal article" date="2015" name="Nature">
        <title>Complex archaea that bridge the gap between prokaryotes and eukaryotes.</title>
        <authorList>
            <person name="Spang A."/>
            <person name="Saw J.H."/>
            <person name="Jorgensen S.L."/>
            <person name="Zaremba-Niedzwiedzka K."/>
            <person name="Martijn J."/>
            <person name="Lind A.E."/>
            <person name="van Eijk R."/>
            <person name="Schleper C."/>
            <person name="Guy L."/>
            <person name="Ettema T.J."/>
        </authorList>
    </citation>
    <scope>NUCLEOTIDE SEQUENCE</scope>
</reference>
<gene>
    <name evidence="1" type="ORF">LCGC14_3036840</name>
</gene>
<protein>
    <submittedName>
        <fullName evidence="1">Uncharacterized protein</fullName>
    </submittedName>
</protein>
<accession>A0A0F8WQH4</accession>
<dbReference type="AlphaFoldDB" id="A0A0F8WQH4"/>
<sequence>MLYSRKLIGWPENKINKAKVRLLNKNFTWALGLEKSIPLTKKHTNDALNRSDVKQVIQEIIEKRRGFY</sequence>
<evidence type="ECO:0000313" key="1">
    <source>
        <dbReference type="EMBL" id="KKK59192.1"/>
    </source>
</evidence>
<comment type="caution">
    <text evidence="1">The sequence shown here is derived from an EMBL/GenBank/DDBJ whole genome shotgun (WGS) entry which is preliminary data.</text>
</comment>